<evidence type="ECO:0000256" key="1">
    <source>
        <dbReference type="SAM" id="MobiDB-lite"/>
    </source>
</evidence>
<feature type="region of interest" description="Disordered" evidence="1">
    <location>
        <begin position="1"/>
        <end position="64"/>
    </location>
</feature>
<dbReference type="EMBL" id="AMZH03035401">
    <property type="protein sequence ID" value="RRT31848.1"/>
    <property type="molecule type" value="Genomic_DNA"/>
</dbReference>
<evidence type="ECO:0000313" key="2">
    <source>
        <dbReference type="EMBL" id="RRT31848.1"/>
    </source>
</evidence>
<feature type="compositionally biased region" description="Basic residues" evidence="1">
    <location>
        <begin position="112"/>
        <end position="121"/>
    </location>
</feature>
<dbReference type="Proteomes" id="UP000287651">
    <property type="component" value="Unassembled WGS sequence"/>
</dbReference>
<name>A0A426WXB6_ENSVE</name>
<gene>
    <name evidence="2" type="ORF">B296_00058716</name>
</gene>
<sequence>MASPHVEPATHGQATAKAPARGRPTAARASLQGRLTPLAGVATSKGGRRHSRGQPPAGTPACSAAPAKEAGCRVLTRGCSQKGWRCRPQGWPPLGRVAAGGLRQLSPGQGQQRRRRWGKSG</sequence>
<dbReference type="AlphaFoldDB" id="A0A426WXB6"/>
<feature type="compositionally biased region" description="Low complexity" evidence="1">
    <location>
        <begin position="100"/>
        <end position="111"/>
    </location>
</feature>
<organism evidence="2 3">
    <name type="scientific">Ensete ventricosum</name>
    <name type="common">Abyssinian banana</name>
    <name type="synonym">Musa ensete</name>
    <dbReference type="NCBI Taxonomy" id="4639"/>
    <lineage>
        <taxon>Eukaryota</taxon>
        <taxon>Viridiplantae</taxon>
        <taxon>Streptophyta</taxon>
        <taxon>Embryophyta</taxon>
        <taxon>Tracheophyta</taxon>
        <taxon>Spermatophyta</taxon>
        <taxon>Magnoliopsida</taxon>
        <taxon>Liliopsida</taxon>
        <taxon>Zingiberales</taxon>
        <taxon>Musaceae</taxon>
        <taxon>Ensete</taxon>
    </lineage>
</organism>
<protein>
    <submittedName>
        <fullName evidence="2">Uncharacterized protein</fullName>
    </submittedName>
</protein>
<feature type="region of interest" description="Disordered" evidence="1">
    <location>
        <begin position="98"/>
        <end position="121"/>
    </location>
</feature>
<proteinExistence type="predicted"/>
<comment type="caution">
    <text evidence="2">The sequence shown here is derived from an EMBL/GenBank/DDBJ whole genome shotgun (WGS) entry which is preliminary data.</text>
</comment>
<feature type="compositionally biased region" description="Low complexity" evidence="1">
    <location>
        <begin position="14"/>
        <end position="29"/>
    </location>
</feature>
<accession>A0A426WXB6</accession>
<evidence type="ECO:0000313" key="3">
    <source>
        <dbReference type="Proteomes" id="UP000287651"/>
    </source>
</evidence>
<reference evidence="2 3" key="1">
    <citation type="journal article" date="2014" name="Agronomy (Basel)">
        <title>A Draft Genome Sequence for Ensete ventricosum, the Drought-Tolerant Tree Against Hunger.</title>
        <authorList>
            <person name="Harrison J."/>
            <person name="Moore K.A."/>
            <person name="Paszkiewicz K."/>
            <person name="Jones T."/>
            <person name="Grant M."/>
            <person name="Ambacheew D."/>
            <person name="Muzemil S."/>
            <person name="Studholme D.J."/>
        </authorList>
    </citation>
    <scope>NUCLEOTIDE SEQUENCE [LARGE SCALE GENOMIC DNA]</scope>
</reference>